<proteinExistence type="predicted"/>
<evidence type="ECO:0000313" key="2">
    <source>
        <dbReference type="Proteomes" id="UP001341281"/>
    </source>
</evidence>
<dbReference type="AlphaFoldDB" id="A0AAQ3WH31"/>
<gene>
    <name evidence="1" type="ORF">U9M48_011135</name>
</gene>
<organism evidence="1 2">
    <name type="scientific">Paspalum notatum var. saurae</name>
    <dbReference type="NCBI Taxonomy" id="547442"/>
    <lineage>
        <taxon>Eukaryota</taxon>
        <taxon>Viridiplantae</taxon>
        <taxon>Streptophyta</taxon>
        <taxon>Embryophyta</taxon>
        <taxon>Tracheophyta</taxon>
        <taxon>Spermatophyta</taxon>
        <taxon>Magnoliopsida</taxon>
        <taxon>Liliopsida</taxon>
        <taxon>Poales</taxon>
        <taxon>Poaceae</taxon>
        <taxon>PACMAD clade</taxon>
        <taxon>Panicoideae</taxon>
        <taxon>Andropogonodae</taxon>
        <taxon>Paspaleae</taxon>
        <taxon>Paspalinae</taxon>
        <taxon>Paspalum</taxon>
    </lineage>
</organism>
<keyword evidence="2" id="KW-1185">Reference proteome</keyword>
<accession>A0AAQ3WH31</accession>
<sequence>MAIPAGHHVLQLKPDMAAAAYTHLLLPQPPEFLPADLPALLAHKLTLGTFMALESGPDSSFPPSFALLSF</sequence>
<reference evidence="1 2" key="1">
    <citation type="submission" date="2024-02" db="EMBL/GenBank/DDBJ databases">
        <title>High-quality chromosome-scale genome assembly of Pensacola bahiagrass (Paspalum notatum Flugge var. saurae).</title>
        <authorList>
            <person name="Vega J.M."/>
            <person name="Podio M."/>
            <person name="Orjuela J."/>
            <person name="Siena L.A."/>
            <person name="Pessino S.C."/>
            <person name="Combes M.C."/>
            <person name="Mariac C."/>
            <person name="Albertini E."/>
            <person name="Pupilli F."/>
            <person name="Ortiz J.P.A."/>
            <person name="Leblanc O."/>
        </authorList>
    </citation>
    <scope>NUCLEOTIDE SEQUENCE [LARGE SCALE GENOMIC DNA]</scope>
    <source>
        <strain evidence="1">R1</strain>
        <tissue evidence="1">Leaf</tissue>
    </source>
</reference>
<dbReference type="EMBL" id="CP144746">
    <property type="protein sequence ID" value="WVZ61225.1"/>
    <property type="molecule type" value="Genomic_DNA"/>
</dbReference>
<dbReference type="Proteomes" id="UP001341281">
    <property type="component" value="Chromosome 02"/>
</dbReference>
<name>A0AAQ3WH31_PASNO</name>
<protein>
    <submittedName>
        <fullName evidence="1">Uncharacterized protein</fullName>
    </submittedName>
</protein>
<evidence type="ECO:0000313" key="1">
    <source>
        <dbReference type="EMBL" id="WVZ61225.1"/>
    </source>
</evidence>